<dbReference type="PRINTS" id="PR00380">
    <property type="entry name" value="KINESINHEAVY"/>
</dbReference>
<evidence type="ECO:0000259" key="8">
    <source>
        <dbReference type="PROSITE" id="PS50067"/>
    </source>
</evidence>
<dbReference type="Pfam" id="PF00225">
    <property type="entry name" value="Kinesin"/>
    <property type="match status" value="1"/>
</dbReference>
<dbReference type="Proteomes" id="UP000011014">
    <property type="component" value="Unassembled WGS sequence"/>
</dbReference>
<evidence type="ECO:0000313" key="9">
    <source>
        <dbReference type="EMBL" id="CBY30689.1"/>
    </source>
</evidence>
<evidence type="ECO:0000256" key="3">
    <source>
        <dbReference type="ARBA" id="ARBA00023054"/>
    </source>
</evidence>
<gene>
    <name evidence="9" type="ORF">GSOID_T00018572001</name>
</gene>
<dbReference type="Gene3D" id="3.40.850.10">
    <property type="entry name" value="Kinesin motor domain"/>
    <property type="match status" value="1"/>
</dbReference>
<dbReference type="InterPro" id="IPR001752">
    <property type="entry name" value="Kinesin_motor_dom"/>
</dbReference>
<dbReference type="GO" id="GO:0003777">
    <property type="term" value="F:microtubule motor activity"/>
    <property type="evidence" value="ECO:0007669"/>
    <property type="project" value="InterPro"/>
</dbReference>
<keyword evidence="4 5" id="KW-0505">Motor protein</keyword>
<dbReference type="InterPro" id="IPR019821">
    <property type="entry name" value="Kinesin_motor_CS"/>
</dbReference>
<name>E4Y4U1_OIKDI</name>
<dbReference type="Pfam" id="PF12423">
    <property type="entry name" value="KIF1B"/>
    <property type="match status" value="1"/>
</dbReference>
<dbReference type="Gene3D" id="2.60.200.20">
    <property type="match status" value="1"/>
</dbReference>
<feature type="compositionally biased region" description="Polar residues" evidence="7">
    <location>
        <begin position="800"/>
        <end position="810"/>
    </location>
</feature>
<dbReference type="SUPFAM" id="SSF49879">
    <property type="entry name" value="SMAD/FHA domain"/>
    <property type="match status" value="1"/>
</dbReference>
<keyword evidence="2 5" id="KW-0067">ATP-binding</keyword>
<reference evidence="9" key="1">
    <citation type="journal article" date="2010" name="Science">
        <title>Plasticity of animal genome architecture unmasked by rapid evolution of a pelagic tunicate.</title>
        <authorList>
            <person name="Denoeud F."/>
            <person name="Henriet S."/>
            <person name="Mungpakdee S."/>
            <person name="Aury J.M."/>
            <person name="Da Silva C."/>
            <person name="Brinkmann H."/>
            <person name="Mikhaleva J."/>
            <person name="Olsen L.C."/>
            <person name="Jubin C."/>
            <person name="Canestro C."/>
            <person name="Bouquet J.M."/>
            <person name="Danks G."/>
            <person name="Poulain J."/>
            <person name="Campsteijn C."/>
            <person name="Adamski M."/>
            <person name="Cross I."/>
            <person name="Yadetie F."/>
            <person name="Muffato M."/>
            <person name="Louis A."/>
            <person name="Butcher S."/>
            <person name="Tsagkogeorga G."/>
            <person name="Konrad A."/>
            <person name="Singh S."/>
            <person name="Jensen M.F."/>
            <person name="Cong E.H."/>
            <person name="Eikeseth-Otteraa H."/>
            <person name="Noel B."/>
            <person name="Anthouard V."/>
            <person name="Porcel B.M."/>
            <person name="Kachouri-Lafond R."/>
            <person name="Nishino A."/>
            <person name="Ugolini M."/>
            <person name="Chourrout P."/>
            <person name="Nishida H."/>
            <person name="Aasland R."/>
            <person name="Huzurbazar S."/>
            <person name="Westhof E."/>
            <person name="Delsuc F."/>
            <person name="Lehrach H."/>
            <person name="Reinhardt R."/>
            <person name="Weissenbach J."/>
            <person name="Roy S.W."/>
            <person name="Artiguenave F."/>
            <person name="Postlethwait J.H."/>
            <person name="Manak J.R."/>
            <person name="Thompson E.M."/>
            <person name="Jaillon O."/>
            <person name="Du Pasquier L."/>
            <person name="Boudinot P."/>
            <person name="Liberles D.A."/>
            <person name="Volff J.N."/>
            <person name="Philippe H."/>
            <person name="Lenhard B."/>
            <person name="Roest Crollius H."/>
            <person name="Wincker P."/>
            <person name="Chourrout D."/>
        </authorList>
    </citation>
    <scope>NUCLEOTIDE SEQUENCE [LARGE SCALE GENOMIC DNA]</scope>
</reference>
<feature type="binding site" evidence="5">
    <location>
        <begin position="63"/>
        <end position="70"/>
    </location>
    <ligand>
        <name>ATP</name>
        <dbReference type="ChEBI" id="CHEBI:30616"/>
    </ligand>
</feature>
<dbReference type="GO" id="GO:0007018">
    <property type="term" value="P:microtubule-based movement"/>
    <property type="evidence" value="ECO:0007669"/>
    <property type="project" value="InterPro"/>
</dbReference>
<dbReference type="InterPro" id="IPR000253">
    <property type="entry name" value="FHA_dom"/>
</dbReference>
<feature type="region of interest" description="Disordered" evidence="7">
    <location>
        <begin position="785"/>
        <end position="810"/>
    </location>
</feature>
<proteinExistence type="inferred from homology"/>
<dbReference type="SUPFAM" id="SSF52540">
    <property type="entry name" value="P-loop containing nucleoside triphosphate hydrolases"/>
    <property type="match status" value="1"/>
</dbReference>
<dbReference type="PANTHER" id="PTHR47117">
    <property type="entry name" value="STAR-RELATED LIPID TRANSFER PROTEIN 9"/>
    <property type="match status" value="1"/>
</dbReference>
<feature type="domain" description="Kinesin motor" evidence="8">
    <location>
        <begin position="1"/>
        <end position="311"/>
    </location>
</feature>
<organism evidence="9">
    <name type="scientific">Oikopleura dioica</name>
    <name type="common">Tunicate</name>
    <dbReference type="NCBI Taxonomy" id="34765"/>
    <lineage>
        <taxon>Eukaryota</taxon>
        <taxon>Metazoa</taxon>
        <taxon>Chordata</taxon>
        <taxon>Tunicata</taxon>
        <taxon>Appendicularia</taxon>
        <taxon>Copelata</taxon>
        <taxon>Oikopleuridae</taxon>
        <taxon>Oikopleura</taxon>
    </lineage>
</organism>
<dbReference type="InterPro" id="IPR027417">
    <property type="entry name" value="P-loop_NTPase"/>
</dbReference>
<evidence type="ECO:0000256" key="6">
    <source>
        <dbReference type="RuleBase" id="RU000394"/>
    </source>
</evidence>
<dbReference type="InterPro" id="IPR008984">
    <property type="entry name" value="SMAD_FHA_dom_sf"/>
</dbReference>
<dbReference type="GO" id="GO:0008017">
    <property type="term" value="F:microtubule binding"/>
    <property type="evidence" value="ECO:0007669"/>
    <property type="project" value="InterPro"/>
</dbReference>
<evidence type="ECO:0000256" key="7">
    <source>
        <dbReference type="SAM" id="MobiDB-lite"/>
    </source>
</evidence>
<evidence type="ECO:0000256" key="4">
    <source>
        <dbReference type="ARBA" id="ARBA00023175"/>
    </source>
</evidence>
<keyword evidence="6" id="KW-0493">Microtubule</keyword>
<dbReference type="Pfam" id="PF00498">
    <property type="entry name" value="FHA"/>
    <property type="match status" value="1"/>
</dbReference>
<evidence type="ECO:0000256" key="5">
    <source>
        <dbReference type="PROSITE-ProRule" id="PRU00283"/>
    </source>
</evidence>
<dbReference type="PROSITE" id="PS50067">
    <property type="entry name" value="KINESIN_MOTOR_2"/>
    <property type="match status" value="1"/>
</dbReference>
<keyword evidence="3" id="KW-0175">Coiled coil</keyword>
<accession>E4Y4U1</accession>
<evidence type="ECO:0000256" key="2">
    <source>
        <dbReference type="ARBA" id="ARBA00022840"/>
    </source>
</evidence>
<keyword evidence="1 5" id="KW-0547">Nucleotide-binding</keyword>
<evidence type="ECO:0000256" key="1">
    <source>
        <dbReference type="ARBA" id="ARBA00022741"/>
    </source>
</evidence>
<dbReference type="InterPro" id="IPR036961">
    <property type="entry name" value="Kinesin_motor_dom_sf"/>
</dbReference>
<protein>
    <recommendedName>
        <fullName evidence="6">Kinesin-like protein</fullName>
    </recommendedName>
</protein>
<dbReference type="GO" id="GO:0005874">
    <property type="term" value="C:microtubule"/>
    <property type="evidence" value="ECO:0007669"/>
    <property type="project" value="UniProtKB-KW"/>
</dbReference>
<dbReference type="SMART" id="SM00240">
    <property type="entry name" value="FHA"/>
    <property type="match status" value="1"/>
</dbReference>
<dbReference type="SMART" id="SM00129">
    <property type="entry name" value="KISc"/>
    <property type="match status" value="1"/>
</dbReference>
<dbReference type="EMBL" id="FN654281">
    <property type="protein sequence ID" value="CBY30689.1"/>
    <property type="molecule type" value="Genomic_DNA"/>
</dbReference>
<dbReference type="FunFam" id="3.40.850.10:FF:000063">
    <property type="entry name" value="Kinesin-like protein"/>
    <property type="match status" value="1"/>
</dbReference>
<dbReference type="GO" id="GO:0005524">
    <property type="term" value="F:ATP binding"/>
    <property type="evidence" value="ECO:0007669"/>
    <property type="project" value="UniProtKB-UniRule"/>
</dbReference>
<sequence>MEGKKTVITNPADKQPKNFAFDYSYWSHDSSNYSSQRVVFEDLGMGVLNNAYEGYNTSLFAYGQTGSGKSYSMIGYGSNKGIVPITCDELFKKITGNTDDTKFEVKFSMLEIYNEQVRDLLCKTNPKGGLPVRENPKLGLFYVGDLKKVAVGSYAEIERRIEEGNSNRTVASTQMNATSSRAHTVVTIEFVQKKMQDGKEMAKTSVMNLVDLAGSERADSTGATGDRLKEGANINKSLSALGNVIKALADISMGTKKKINIPYRDSVLTKLLKNALGGNSKTIMIAALSPADINYDETLSTLRYADRAKNIKNKAVVNENPVDKLIRELKEENERLKKSLQGGEEIAEMRKQMEEDIRAQLALNAQQIDSGFGGFDAELAASQKEDVQLLAQAASSAALGRHSSLFEQARDEITIGRKDADPSPTICLTGLGVQKFHAVIKKTDDGFKIAPGASNAKVKINGVPITSEVCLNNKDRVVLGSNHVYVFCDPTKAETSEGTPEGNIDWDFAQKELAENSGFSSAGLTADQARVQEHVLELLPMISEVNAVSEELNKYRHFELVLLGAATQDDNQTKVMVQMKDVGTGNLWLWERGKFMNRRYIIQEMYQQFLDDDESWKTCPKDKDPFWDEVEDYAVGTSSAFLQSLSYSLDFEDKLQITDHRGLEQGNLTIVLTPCDAKGQSLGEDDFNEDPNELVGKPYHVKVDVRDAEVYNSRFNHGLYVKYGCSFAKETKDHHITKTLTGTLAPSWKDSRMISIDKVTEEIIEIFETDSINFTVMAVQKAGDGSAPKLSTRELKEKQSLTSSNPNEGVAKTSQWGFEIIIFRSSFFNHI</sequence>
<dbReference type="PROSITE" id="PS00411">
    <property type="entry name" value="KINESIN_MOTOR_1"/>
    <property type="match status" value="1"/>
</dbReference>
<dbReference type="AlphaFoldDB" id="E4Y4U1"/>
<dbReference type="InterPro" id="IPR022140">
    <property type="entry name" value="Kinesin-like_KIF1-typ"/>
</dbReference>
<comment type="similarity">
    <text evidence="5 6">Belongs to the TRAFAC class myosin-kinesin ATPase superfamily. Kinesin family.</text>
</comment>